<sequence length="597" mass="66475">MKRRKHESILCEAVDGQPLCVSAGFCPFSTVPSVPLSSSSSLLRTGQSRTQRKVSSASERTHATCSPGSEEPLSGGRIDRAESLSKGVEERANAPLTDCFDEKGNLQGCKCFHLSKDPRIKFKSIETIARERGNTHCKTYVFTSDTSSTLSSGSSSSSSSSSEKAVLSLHSVDRGNASSSLSPSSSTSQSTCDSSAPTGIPLQPTRESGGHGYRTRSAGEGRCGASKAKELRESLRNLPGNKRFICGRNPLRRMANDNVDKWLDMHVAVPMRACDRVAGSPKRTVREELILALEEGVVHDLIQPAEITDANHHVKRILNWAQACTDPAGVIGCLWKGPYVGFGETLVAGIYAGEVRAGGEAQGVENQETLKTTPDYSFDCGWRDMSFKFVATEDSRKLVRFHTEVASYIRQQNKNKRRKKGTPEKVVPKPVVAVEEIGLQPDGTVVLPDDQYLCLDSSRYFNQMSLINDNRDILGQRRLKANMWIYELHFEGFPFFVFMKRMESDLRHMEECLVNCGPLYRFNHLQPLCEEAFSRAIARKPEKDSEEEKARTVLLMPWWKFEHRDDLCDSLHSDERTVTVLKVHSEKIWESDDDLGL</sequence>
<proteinExistence type="predicted"/>
<feature type="region of interest" description="Disordered" evidence="1">
    <location>
        <begin position="34"/>
        <end position="77"/>
    </location>
</feature>
<dbReference type="Proteomes" id="UP000221165">
    <property type="component" value="Unassembled WGS sequence"/>
</dbReference>
<dbReference type="GeneID" id="94426861"/>
<dbReference type="RefSeq" id="XP_067924368.1">
    <property type="nucleotide sequence ID" value="XM_068063650.1"/>
</dbReference>
<feature type="compositionally biased region" description="Low complexity" evidence="1">
    <location>
        <begin position="34"/>
        <end position="43"/>
    </location>
</feature>
<evidence type="ECO:0000313" key="3">
    <source>
        <dbReference type="Proteomes" id="UP000221165"/>
    </source>
</evidence>
<evidence type="ECO:0000313" key="2">
    <source>
        <dbReference type="EMBL" id="PHJ22691.1"/>
    </source>
</evidence>
<dbReference type="VEuPathDB" id="ToxoDB:CSUI_003452"/>
<organism evidence="2 3">
    <name type="scientific">Cystoisospora suis</name>
    <dbReference type="NCBI Taxonomy" id="483139"/>
    <lineage>
        <taxon>Eukaryota</taxon>
        <taxon>Sar</taxon>
        <taxon>Alveolata</taxon>
        <taxon>Apicomplexa</taxon>
        <taxon>Conoidasida</taxon>
        <taxon>Coccidia</taxon>
        <taxon>Eucoccidiorida</taxon>
        <taxon>Eimeriorina</taxon>
        <taxon>Sarcocystidae</taxon>
        <taxon>Cystoisospora</taxon>
    </lineage>
</organism>
<evidence type="ECO:0000256" key="1">
    <source>
        <dbReference type="SAM" id="MobiDB-lite"/>
    </source>
</evidence>
<feature type="compositionally biased region" description="Low complexity" evidence="1">
    <location>
        <begin position="178"/>
        <end position="195"/>
    </location>
</feature>
<dbReference type="EMBL" id="MIGC01001543">
    <property type="protein sequence ID" value="PHJ22691.1"/>
    <property type="molecule type" value="Genomic_DNA"/>
</dbReference>
<dbReference type="AlphaFoldDB" id="A0A2C6KFA7"/>
<keyword evidence="3" id="KW-1185">Reference proteome</keyword>
<protein>
    <submittedName>
        <fullName evidence="2">Uncharacterized protein</fullName>
    </submittedName>
</protein>
<gene>
    <name evidence="2" type="ORF">CSUI_003452</name>
</gene>
<reference evidence="2 3" key="1">
    <citation type="journal article" date="2017" name="Int. J. Parasitol.">
        <title>The genome of the protozoan parasite Cystoisospora suis and a reverse vaccinology approach to identify vaccine candidates.</title>
        <authorList>
            <person name="Palmieri N."/>
            <person name="Shrestha A."/>
            <person name="Ruttkowski B."/>
            <person name="Beck T."/>
            <person name="Vogl C."/>
            <person name="Tomley F."/>
            <person name="Blake D.P."/>
            <person name="Joachim A."/>
        </authorList>
    </citation>
    <scope>NUCLEOTIDE SEQUENCE [LARGE SCALE GENOMIC DNA]</scope>
    <source>
        <strain evidence="2 3">Wien I</strain>
    </source>
</reference>
<dbReference type="OrthoDB" id="354426at2759"/>
<accession>A0A2C6KFA7</accession>
<comment type="caution">
    <text evidence="2">The sequence shown here is derived from an EMBL/GenBank/DDBJ whole genome shotgun (WGS) entry which is preliminary data.</text>
</comment>
<feature type="region of interest" description="Disordered" evidence="1">
    <location>
        <begin position="145"/>
        <end position="226"/>
    </location>
</feature>
<name>A0A2C6KFA7_9APIC</name>
<feature type="compositionally biased region" description="Polar residues" evidence="1">
    <location>
        <begin position="44"/>
        <end position="67"/>
    </location>
</feature>
<feature type="compositionally biased region" description="Low complexity" evidence="1">
    <location>
        <begin position="145"/>
        <end position="162"/>
    </location>
</feature>